<protein>
    <submittedName>
        <fullName evidence="4">Uncharacterized protein</fullName>
    </submittedName>
</protein>
<proteinExistence type="predicted"/>
<dbReference type="Pfam" id="PF13424">
    <property type="entry name" value="TPR_12"/>
    <property type="match status" value="1"/>
</dbReference>
<keyword evidence="2" id="KW-0802">TPR repeat</keyword>
<evidence type="ECO:0000313" key="5">
    <source>
        <dbReference type="Proteomes" id="UP000030428"/>
    </source>
</evidence>
<accession>A0A4E0QSE8</accession>
<reference evidence="4 5" key="1">
    <citation type="journal article" date="2016" name="Front. Microbiol.">
        <title>Single-Cell (Meta-)Genomics of a Dimorphic Candidatus Thiomargarita nelsonii Reveals Genomic Plasticity.</title>
        <authorList>
            <person name="Flood B.E."/>
            <person name="Fliss P."/>
            <person name="Jones D.S."/>
            <person name="Dick G.J."/>
            <person name="Jain S."/>
            <person name="Kaster A.K."/>
            <person name="Winkel M."/>
            <person name="Mussmann M."/>
            <person name="Bailey J."/>
        </authorList>
    </citation>
    <scope>NUCLEOTIDE SEQUENCE [LARGE SCALE GENOMIC DNA]</scope>
    <source>
        <strain evidence="4">Hydrate Ridge</strain>
    </source>
</reference>
<dbReference type="Pfam" id="PF13181">
    <property type="entry name" value="TPR_8"/>
    <property type="match status" value="1"/>
</dbReference>
<feature type="non-terminal residue" evidence="4">
    <location>
        <position position="255"/>
    </location>
</feature>
<dbReference type="Gene3D" id="1.25.40.10">
    <property type="entry name" value="Tetratricopeptide repeat domain"/>
    <property type="match status" value="1"/>
</dbReference>
<dbReference type="SUPFAM" id="SSF48452">
    <property type="entry name" value="TPR-like"/>
    <property type="match status" value="1"/>
</dbReference>
<feature type="coiled-coil region" evidence="3">
    <location>
        <begin position="189"/>
        <end position="231"/>
    </location>
</feature>
<evidence type="ECO:0000256" key="3">
    <source>
        <dbReference type="SAM" id="Coils"/>
    </source>
</evidence>
<dbReference type="AlphaFoldDB" id="A0A4E0QSE8"/>
<gene>
    <name evidence="4" type="ORF">PN36_28630</name>
</gene>
<sequence length="255" mass="29187">MSLVSLCSHAQVPSAEQKEQIKLVETYSSQVEQYYQQGLFKKALAEKAFQFRKEFLGEKHPDTLESQNNLAEIYKSLGRLSKALPLLEKGYRIRSDVLGEKHPDTLTNLSNFALIYKELGEINKAIKHLEKLVKGVEHLRSGDLSAENRQALFKKWVPSYFGLSYLYIAQSRFEDAFRLAELSKARTLLESLAAKRAAQESGLSKAEQDTLQDYEIRLASFNNQIGKALQDNRLNDRVRLETDKNQLIVELTQFE</sequence>
<dbReference type="Proteomes" id="UP000030428">
    <property type="component" value="Unassembled WGS sequence"/>
</dbReference>
<dbReference type="PANTHER" id="PTHR45641">
    <property type="entry name" value="TETRATRICOPEPTIDE REPEAT PROTEIN (AFU_ORTHOLOGUE AFUA_6G03870)"/>
    <property type="match status" value="1"/>
</dbReference>
<keyword evidence="1" id="KW-0677">Repeat</keyword>
<keyword evidence="3" id="KW-0175">Coiled coil</keyword>
<comment type="caution">
    <text evidence="4">The sequence shown here is derived from an EMBL/GenBank/DDBJ whole genome shotgun (WGS) entry which is preliminary data.</text>
</comment>
<organism evidence="4 5">
    <name type="scientific">Candidatus Thiomargarita nelsonii</name>
    <dbReference type="NCBI Taxonomy" id="1003181"/>
    <lineage>
        <taxon>Bacteria</taxon>
        <taxon>Pseudomonadati</taxon>
        <taxon>Pseudomonadota</taxon>
        <taxon>Gammaproteobacteria</taxon>
        <taxon>Thiotrichales</taxon>
        <taxon>Thiotrichaceae</taxon>
        <taxon>Thiomargarita</taxon>
    </lineage>
</organism>
<evidence type="ECO:0000256" key="1">
    <source>
        <dbReference type="ARBA" id="ARBA00022737"/>
    </source>
</evidence>
<dbReference type="InterPro" id="IPR019734">
    <property type="entry name" value="TPR_rpt"/>
</dbReference>
<evidence type="ECO:0000256" key="2">
    <source>
        <dbReference type="ARBA" id="ARBA00022803"/>
    </source>
</evidence>
<dbReference type="EMBL" id="JSZA02000189">
    <property type="protein sequence ID" value="TGO02205.1"/>
    <property type="molecule type" value="Genomic_DNA"/>
</dbReference>
<dbReference type="PANTHER" id="PTHR45641:SF19">
    <property type="entry name" value="NEPHROCYSTIN-3"/>
    <property type="match status" value="1"/>
</dbReference>
<evidence type="ECO:0000313" key="4">
    <source>
        <dbReference type="EMBL" id="TGO02205.1"/>
    </source>
</evidence>
<name>A0A4E0QSE8_9GAMM</name>
<keyword evidence="5" id="KW-1185">Reference proteome</keyword>
<dbReference type="InterPro" id="IPR011990">
    <property type="entry name" value="TPR-like_helical_dom_sf"/>
</dbReference>